<feature type="domain" description="ABC transporter" evidence="4">
    <location>
        <begin position="348"/>
        <end position="546"/>
    </location>
</feature>
<sequence length="549" mass="58195">MPPSLHISALAAGFGARPLIADLDLVVGPGDVIAAVGPNGAGKSTLLRIVAGEHVPDSGAVRTSPADATVGYLPQSPPRGDETILEYAARRTGVAAAQAEFDCATAALTAGEYGADDRYAVALERWLALGGGDLDARLGETLARVGLDVAPDKPLGELSGGQAARASLASILLSRHDILLLDEPTNNLDQAGLGVLAAYLRVVSGPVVVASHDRRFLDDVATAVLELDLHQQAVNHYTGGWSEYRAAKALARSQAVAAYETYTAERGTLIARARRQGEWAAKGRAQKADLGPHGGIAKKYAEDQAKRMDQRAARVRAAAERLETVEQPRKEWELRYTIAQAPPSADVVLTLDQVEVKRGDFRLGPVSTHLARGERVALLGPNGSGKSTLLQAILGQTPIDAGRLSWGGRVQIGTLDQSRDLLNGDDDLLDAMARALRTTDMAEVRTLLAKFGLGADAIGRPCSSLSLGERTRAGLAILQGRAVNTLILDEPTNHLDVDGIQQLEAALVAFDGTMLVVTHDRTMLDALGTTQAWRLDRRGNSANLTVEHR</sequence>
<dbReference type="RefSeq" id="WP_048545747.1">
    <property type="nucleotide sequence ID" value="NZ_HF571038.1"/>
</dbReference>
<keyword evidence="3" id="KW-0067">ATP-binding</keyword>
<dbReference type="SMART" id="SM00382">
    <property type="entry name" value="AAA"/>
    <property type="match status" value="2"/>
</dbReference>
<dbReference type="PROSITE" id="PS50893">
    <property type="entry name" value="ABC_TRANSPORTER_2"/>
    <property type="match status" value="2"/>
</dbReference>
<accession>A0A077MA32</accession>
<evidence type="ECO:0000313" key="6">
    <source>
        <dbReference type="Proteomes" id="UP000035720"/>
    </source>
</evidence>
<dbReference type="InterPro" id="IPR050611">
    <property type="entry name" value="ABCF"/>
</dbReference>
<gene>
    <name evidence="5" type="ORF">BN13_390056</name>
</gene>
<dbReference type="STRING" id="1193518.BN13_390056"/>
<proteinExistence type="predicted"/>
<evidence type="ECO:0000256" key="1">
    <source>
        <dbReference type="ARBA" id="ARBA00022737"/>
    </source>
</evidence>
<dbReference type="FunFam" id="3.40.50.300:FF:000011">
    <property type="entry name" value="Putative ABC transporter ATP-binding component"/>
    <property type="match status" value="1"/>
</dbReference>
<dbReference type="InterPro" id="IPR003593">
    <property type="entry name" value="AAA+_ATPase"/>
</dbReference>
<evidence type="ECO:0000256" key="2">
    <source>
        <dbReference type="ARBA" id="ARBA00022741"/>
    </source>
</evidence>
<dbReference type="GO" id="GO:0016887">
    <property type="term" value="F:ATP hydrolysis activity"/>
    <property type="evidence" value="ECO:0007669"/>
    <property type="project" value="InterPro"/>
</dbReference>
<comment type="caution">
    <text evidence="5">The sequence shown here is derived from an EMBL/GenBank/DDBJ whole genome shotgun (WGS) entry which is preliminary data.</text>
</comment>
<dbReference type="Gene3D" id="3.40.50.300">
    <property type="entry name" value="P-loop containing nucleotide triphosphate hydrolases"/>
    <property type="match status" value="2"/>
</dbReference>
<dbReference type="AlphaFoldDB" id="A0A077MA32"/>
<dbReference type="CDD" id="cd03221">
    <property type="entry name" value="ABCF_EF-3"/>
    <property type="match status" value="2"/>
</dbReference>
<dbReference type="Pfam" id="PF00005">
    <property type="entry name" value="ABC_tran"/>
    <property type="match status" value="2"/>
</dbReference>
<dbReference type="PANTHER" id="PTHR19211">
    <property type="entry name" value="ATP-BINDING TRANSPORT PROTEIN-RELATED"/>
    <property type="match status" value="1"/>
</dbReference>
<dbReference type="InterPro" id="IPR017871">
    <property type="entry name" value="ABC_transporter-like_CS"/>
</dbReference>
<protein>
    <submittedName>
        <fullName evidence="5">ABC transporter related protein</fullName>
    </submittedName>
</protein>
<keyword evidence="2" id="KW-0547">Nucleotide-binding</keyword>
<dbReference type="SUPFAM" id="SSF52540">
    <property type="entry name" value="P-loop containing nucleoside triphosphate hydrolases"/>
    <property type="match status" value="2"/>
</dbReference>
<dbReference type="PANTHER" id="PTHR19211:SF123">
    <property type="entry name" value="ABC TRANSPORTER"/>
    <property type="match status" value="1"/>
</dbReference>
<dbReference type="GO" id="GO:0005524">
    <property type="term" value="F:ATP binding"/>
    <property type="evidence" value="ECO:0007669"/>
    <property type="project" value="UniProtKB-KW"/>
</dbReference>
<name>A0A077MA32_9MICO</name>
<evidence type="ECO:0000259" key="4">
    <source>
        <dbReference type="PROSITE" id="PS50893"/>
    </source>
</evidence>
<dbReference type="OrthoDB" id="3239744at2"/>
<evidence type="ECO:0000256" key="3">
    <source>
        <dbReference type="ARBA" id="ARBA00022840"/>
    </source>
</evidence>
<organism evidence="5 6">
    <name type="scientific">Nostocoides jenkinsii Ben 74</name>
    <dbReference type="NCBI Taxonomy" id="1193518"/>
    <lineage>
        <taxon>Bacteria</taxon>
        <taxon>Bacillati</taxon>
        <taxon>Actinomycetota</taxon>
        <taxon>Actinomycetes</taxon>
        <taxon>Micrococcales</taxon>
        <taxon>Intrasporangiaceae</taxon>
        <taxon>Nostocoides</taxon>
    </lineage>
</organism>
<dbReference type="Proteomes" id="UP000035720">
    <property type="component" value="Unassembled WGS sequence"/>
</dbReference>
<reference evidence="5 6" key="1">
    <citation type="journal article" date="2013" name="ISME J.">
        <title>A metabolic model for members of the genus Tetrasphaera involved in enhanced biological phosphorus removal.</title>
        <authorList>
            <person name="Kristiansen R."/>
            <person name="Nguyen H.T.T."/>
            <person name="Saunders A.M."/>
            <person name="Nielsen J.L."/>
            <person name="Wimmer R."/>
            <person name="Le V.Q."/>
            <person name="McIlroy S.J."/>
            <person name="Petrovski S."/>
            <person name="Seviour R.J."/>
            <person name="Calteau A."/>
            <person name="Nielsen K.L."/>
            <person name="Nielsen P.H."/>
        </authorList>
    </citation>
    <scope>NUCLEOTIDE SEQUENCE [LARGE SCALE GENOMIC DNA]</scope>
    <source>
        <strain evidence="5 6">Ben 74</strain>
    </source>
</reference>
<feature type="domain" description="ABC transporter" evidence="4">
    <location>
        <begin position="5"/>
        <end position="257"/>
    </location>
</feature>
<evidence type="ECO:0000313" key="5">
    <source>
        <dbReference type="EMBL" id="CCI53439.1"/>
    </source>
</evidence>
<keyword evidence="1" id="KW-0677">Repeat</keyword>
<keyword evidence="6" id="KW-1185">Reference proteome</keyword>
<dbReference type="InterPro" id="IPR003439">
    <property type="entry name" value="ABC_transporter-like_ATP-bd"/>
</dbReference>
<dbReference type="EMBL" id="CAJC01000149">
    <property type="protein sequence ID" value="CCI53439.1"/>
    <property type="molecule type" value="Genomic_DNA"/>
</dbReference>
<dbReference type="InterPro" id="IPR027417">
    <property type="entry name" value="P-loop_NTPase"/>
</dbReference>
<dbReference type="PROSITE" id="PS00211">
    <property type="entry name" value="ABC_TRANSPORTER_1"/>
    <property type="match status" value="1"/>
</dbReference>